<dbReference type="RefSeq" id="WP_095506812.1">
    <property type="nucleotide sequence ID" value="NZ_BSNC01000012.1"/>
</dbReference>
<evidence type="ECO:0000313" key="12">
    <source>
        <dbReference type="Proteomes" id="UP001161422"/>
    </source>
</evidence>
<evidence type="ECO:0000256" key="4">
    <source>
        <dbReference type="ARBA" id="ARBA00022737"/>
    </source>
</evidence>
<dbReference type="PROSITE" id="PS00198">
    <property type="entry name" value="4FE4S_FER_1"/>
    <property type="match status" value="1"/>
</dbReference>
<keyword evidence="3 8" id="KW-0479">Metal-binding</keyword>
<feature type="domain" description="4Fe-4S ferredoxin-type" evidence="10">
    <location>
        <begin position="410"/>
        <end position="439"/>
    </location>
</feature>
<dbReference type="Pfam" id="PF12838">
    <property type="entry name" value="Fer4_7"/>
    <property type="match status" value="1"/>
</dbReference>
<feature type="binding site" evidence="8">
    <location>
        <position position="386"/>
    </location>
    <ligand>
        <name>[4Fe-4S] cluster</name>
        <dbReference type="ChEBI" id="CHEBI:49883"/>
        <label>1</label>
    </ligand>
</feature>
<feature type="binding site" evidence="8">
    <location>
        <position position="383"/>
    </location>
    <ligand>
        <name>[4Fe-4S] cluster</name>
        <dbReference type="ChEBI" id="CHEBI:49883"/>
        <label>1</label>
    </ligand>
</feature>
<dbReference type="Pfam" id="PF13375">
    <property type="entry name" value="RnfC_N"/>
    <property type="match status" value="1"/>
</dbReference>
<feature type="binding site" evidence="8">
    <location>
        <position position="419"/>
    </location>
    <ligand>
        <name>[4Fe-4S] cluster</name>
        <dbReference type="ChEBI" id="CHEBI:49883"/>
        <label>2</label>
    </ligand>
</feature>
<keyword evidence="8" id="KW-1278">Translocase</keyword>
<keyword evidence="8" id="KW-0997">Cell inner membrane</keyword>
<dbReference type="NCBIfam" id="NF003454">
    <property type="entry name" value="PRK05035.1"/>
    <property type="match status" value="1"/>
</dbReference>
<feature type="domain" description="4Fe-4S ferredoxin-type" evidence="10">
    <location>
        <begin position="369"/>
        <end position="400"/>
    </location>
</feature>
<keyword evidence="7 8" id="KW-0411">Iron-sulfur</keyword>
<dbReference type="GO" id="GO:0022900">
    <property type="term" value="P:electron transport chain"/>
    <property type="evidence" value="ECO:0007669"/>
    <property type="project" value="UniProtKB-UniRule"/>
</dbReference>
<name>A0AA37VZX9_9GAMM</name>
<comment type="caution">
    <text evidence="11">The sequence shown here is derived from an EMBL/GenBank/DDBJ whole genome shotgun (WGS) entry which is preliminary data.</text>
</comment>
<comment type="similarity">
    <text evidence="8">Belongs to the 4Fe4S bacterial-type ferredoxin family. RnfC subfamily.</text>
</comment>
<dbReference type="AlphaFoldDB" id="A0AA37VZX9"/>
<evidence type="ECO:0000256" key="1">
    <source>
        <dbReference type="ARBA" id="ARBA00022448"/>
    </source>
</evidence>
<evidence type="ECO:0000256" key="8">
    <source>
        <dbReference type="HAMAP-Rule" id="MF_00461"/>
    </source>
</evidence>
<evidence type="ECO:0000256" key="5">
    <source>
        <dbReference type="ARBA" id="ARBA00022982"/>
    </source>
</evidence>
<feature type="binding site" evidence="8">
    <location>
        <position position="429"/>
    </location>
    <ligand>
        <name>[4Fe-4S] cluster</name>
        <dbReference type="ChEBI" id="CHEBI:49883"/>
        <label>1</label>
    </ligand>
</feature>
<reference evidence="11" key="1">
    <citation type="journal article" date="2014" name="Int. J. Syst. Evol. Microbiol.">
        <title>Complete genome sequence of Corynebacterium casei LMG S-19264T (=DSM 44701T), isolated from a smear-ripened cheese.</title>
        <authorList>
            <consortium name="US DOE Joint Genome Institute (JGI-PGF)"/>
            <person name="Walter F."/>
            <person name="Albersmeier A."/>
            <person name="Kalinowski J."/>
            <person name="Ruckert C."/>
        </authorList>
    </citation>
    <scope>NUCLEOTIDE SEQUENCE</scope>
    <source>
        <strain evidence="11">NBRC 101628</strain>
    </source>
</reference>
<dbReference type="GO" id="GO:0046872">
    <property type="term" value="F:metal ion binding"/>
    <property type="evidence" value="ECO:0007669"/>
    <property type="project" value="UniProtKB-KW"/>
</dbReference>
<evidence type="ECO:0000256" key="2">
    <source>
        <dbReference type="ARBA" id="ARBA00022485"/>
    </source>
</evidence>
<feature type="region of interest" description="Disordered" evidence="9">
    <location>
        <begin position="684"/>
        <end position="703"/>
    </location>
</feature>
<feature type="compositionally biased region" description="Basic residues" evidence="9">
    <location>
        <begin position="477"/>
        <end position="486"/>
    </location>
</feature>
<keyword evidence="12" id="KW-1185">Reference proteome</keyword>
<dbReference type="GO" id="GO:0009055">
    <property type="term" value="F:electron transfer activity"/>
    <property type="evidence" value="ECO:0007669"/>
    <property type="project" value="InterPro"/>
</dbReference>
<keyword evidence="6 8" id="KW-0408">Iron</keyword>
<keyword evidence="1 8" id="KW-0813">Transport</keyword>
<comment type="cofactor">
    <cofactor evidence="8">
        <name>[4Fe-4S] cluster</name>
        <dbReference type="ChEBI" id="CHEBI:49883"/>
    </cofactor>
    <text evidence="8">Binds 2 [4Fe-4S] clusters per subunit.</text>
</comment>
<dbReference type="Gene3D" id="3.40.50.11540">
    <property type="entry name" value="NADH-ubiquinone oxidoreductase 51kDa subunit"/>
    <property type="match status" value="1"/>
</dbReference>
<dbReference type="InterPro" id="IPR026902">
    <property type="entry name" value="RnfC_N"/>
</dbReference>
<feature type="region of interest" description="Disordered" evidence="9">
    <location>
        <begin position="716"/>
        <end position="769"/>
    </location>
</feature>
<reference evidence="11" key="2">
    <citation type="submission" date="2023-01" db="EMBL/GenBank/DDBJ databases">
        <title>Draft genome sequence of Paraferrimonas sedimenticola strain NBRC 101628.</title>
        <authorList>
            <person name="Sun Q."/>
            <person name="Mori K."/>
        </authorList>
    </citation>
    <scope>NUCLEOTIDE SEQUENCE</scope>
    <source>
        <strain evidence="11">NBRC 101628</strain>
    </source>
</reference>
<dbReference type="PANTHER" id="PTHR43034">
    <property type="entry name" value="ION-TRANSLOCATING OXIDOREDUCTASE COMPLEX SUBUNIT C"/>
    <property type="match status" value="1"/>
</dbReference>
<dbReference type="Gene3D" id="3.30.70.20">
    <property type="match status" value="1"/>
</dbReference>
<gene>
    <name evidence="8 11" type="primary">rnfC</name>
    <name evidence="11" type="ORF">GCM10007895_31930</name>
</gene>
<evidence type="ECO:0000256" key="9">
    <source>
        <dbReference type="SAM" id="MobiDB-lite"/>
    </source>
</evidence>
<evidence type="ECO:0000259" key="10">
    <source>
        <dbReference type="PROSITE" id="PS51379"/>
    </source>
</evidence>
<feature type="binding site" evidence="8">
    <location>
        <position position="422"/>
    </location>
    <ligand>
        <name>[4Fe-4S] cluster</name>
        <dbReference type="ChEBI" id="CHEBI:49883"/>
        <label>2</label>
    </ligand>
</feature>
<proteinExistence type="inferred from homology"/>
<dbReference type="InterPro" id="IPR011538">
    <property type="entry name" value="Nuo51_FMN-bd"/>
</dbReference>
<comment type="subcellular location">
    <subcellularLocation>
        <location evidence="8">Cell inner membrane</location>
        <topology evidence="8">Peripheral membrane protein</topology>
    </subcellularLocation>
</comment>
<evidence type="ECO:0000313" key="11">
    <source>
        <dbReference type="EMBL" id="GLP97886.1"/>
    </source>
</evidence>
<evidence type="ECO:0000256" key="7">
    <source>
        <dbReference type="ARBA" id="ARBA00023014"/>
    </source>
</evidence>
<evidence type="ECO:0000256" key="3">
    <source>
        <dbReference type="ARBA" id="ARBA00022723"/>
    </source>
</evidence>
<dbReference type="InterPro" id="IPR010208">
    <property type="entry name" value="Ion_transpt_RnfC/RsxC"/>
</dbReference>
<dbReference type="InterPro" id="IPR019554">
    <property type="entry name" value="Soluble_ligand-bd"/>
</dbReference>
<dbReference type="PANTHER" id="PTHR43034:SF2">
    <property type="entry name" value="ION-TRANSLOCATING OXIDOREDUCTASE COMPLEX SUBUNIT C"/>
    <property type="match status" value="1"/>
</dbReference>
<comment type="subunit">
    <text evidence="8">The complex is composed of six subunits: RnfA, RnfB, RnfC, RnfD, RnfE and RnfG.</text>
</comment>
<dbReference type="HAMAP" id="MF_00461">
    <property type="entry name" value="RsxC_RnfC"/>
    <property type="match status" value="1"/>
</dbReference>
<keyword evidence="8" id="KW-1003">Cell membrane</keyword>
<accession>A0AA37VZX9</accession>
<keyword evidence="2 8" id="KW-0004">4Fe-4S</keyword>
<dbReference type="NCBIfam" id="TIGR01945">
    <property type="entry name" value="rnfC"/>
    <property type="match status" value="1"/>
</dbReference>
<feature type="binding site" evidence="8">
    <location>
        <position position="390"/>
    </location>
    <ligand>
        <name>[4Fe-4S] cluster</name>
        <dbReference type="ChEBI" id="CHEBI:49883"/>
        <label>2</label>
    </ligand>
</feature>
<dbReference type="InterPro" id="IPR017896">
    <property type="entry name" value="4Fe4S_Fe-S-bd"/>
</dbReference>
<feature type="compositionally biased region" description="Polar residues" evidence="9">
    <location>
        <begin position="510"/>
        <end position="519"/>
    </location>
</feature>
<feature type="region of interest" description="Disordered" evidence="9">
    <location>
        <begin position="474"/>
        <end position="630"/>
    </location>
</feature>
<dbReference type="Pfam" id="PF01512">
    <property type="entry name" value="Complex1_51K"/>
    <property type="match status" value="1"/>
</dbReference>
<feature type="binding site" evidence="8">
    <location>
        <position position="425"/>
    </location>
    <ligand>
        <name>[4Fe-4S] cluster</name>
        <dbReference type="ChEBI" id="CHEBI:49883"/>
        <label>2</label>
    </ligand>
</feature>
<dbReference type="GO" id="GO:0051539">
    <property type="term" value="F:4 iron, 4 sulfur cluster binding"/>
    <property type="evidence" value="ECO:0007669"/>
    <property type="project" value="UniProtKB-KW"/>
</dbReference>
<dbReference type="InterPro" id="IPR037225">
    <property type="entry name" value="Nuo51_FMN-bd_sf"/>
</dbReference>
<sequence length="769" mass="81585">MQTLLEQIDQGKLWNIPGGIHPPTNKAHTSARPIATMAPVPRYYVPVSQHIGDHGRLLVKVGDKVLKGQALTQASGPRALPVHAPTSGHVVSIEPLQASHPSGLSEITLCIEADGQDHWRARSPRLGFQGLENDTLLNIIQSAGIAGLGGAVFPSHTKLALSGTELLIINGVECEPYITADDRLMQECAQEITQGIAILERLLTPKRILIAIEDDKPAAVKAMEAALNQAEFESAEASVRVIPTKYPSGGEKQLIQILTGQEVPSGKLPSALGIVSHNVATAYAVKKAVYDDEPLIQRVVTVTGGALSEQQNMWVPIGTPIHAVLEQCGYQPQAKLGVVMGGPMMGFMLPSIASPVVKATNCLLAASSQEMTESPQARACIRCGECAVACPAKLQPQQLYWYAQANDAEKSQAYNLFDCIECGCCAYVCPSDIPLVEAYRIQKADIRAKQIQQQAAEEAKIRFEARIQRLEQEKQARANKHKKAAQKRQASMSADQKDLVAQAMARVKAKQSQPESEPQSDPGDAKKAAVAKALARAKAKKQVAESEQSTATETDPKKAAVARALAKAKAKKQAQASDSTPQADAKKAAIARAVAKAKAKRDNPDADVASPATKPNDAVATTGKAISQDPKKAAIARAVAKAKAKQQAAQAENAEVTTEAVEDPKKAAIARAVAKAKAKQQAAKVETQTANEPEAVPEDPKKAAIARAVAKAKAKQQAAKVETQTANEPEPMPEDPKKAAIARAVAKAKAKRAAQLAAKDNNKGDTDGV</sequence>
<dbReference type="Proteomes" id="UP001161422">
    <property type="component" value="Unassembled WGS sequence"/>
</dbReference>
<keyword evidence="5 8" id="KW-0249">Electron transport</keyword>
<evidence type="ECO:0000256" key="6">
    <source>
        <dbReference type="ARBA" id="ARBA00023004"/>
    </source>
</evidence>
<comment type="function">
    <text evidence="8">Part of a membrane-bound complex that couples electron transfer with translocation of ions across the membrane.</text>
</comment>
<dbReference type="EC" id="7.-.-.-" evidence="8"/>
<dbReference type="GO" id="GO:0005886">
    <property type="term" value="C:plasma membrane"/>
    <property type="evidence" value="ECO:0007669"/>
    <property type="project" value="UniProtKB-SubCell"/>
</dbReference>
<dbReference type="EMBL" id="BSNC01000012">
    <property type="protein sequence ID" value="GLP97886.1"/>
    <property type="molecule type" value="Genomic_DNA"/>
</dbReference>
<keyword evidence="4 8" id="KW-0677">Repeat</keyword>
<dbReference type="Pfam" id="PF10531">
    <property type="entry name" value="SLBB"/>
    <property type="match status" value="1"/>
</dbReference>
<keyword evidence="8" id="KW-0472">Membrane</keyword>
<feature type="binding site" evidence="8">
    <location>
        <position position="380"/>
    </location>
    <ligand>
        <name>[4Fe-4S] cluster</name>
        <dbReference type="ChEBI" id="CHEBI:49883"/>
        <label>1</label>
    </ligand>
</feature>
<protein>
    <recommendedName>
        <fullName evidence="8">Ion-translocating oxidoreductase complex subunit C</fullName>
        <ecNumber evidence="8">7.-.-.-</ecNumber>
    </recommendedName>
    <alternativeName>
        <fullName evidence="8">Rnf electron transport complex subunit C</fullName>
    </alternativeName>
</protein>
<organism evidence="11 12">
    <name type="scientific">Paraferrimonas sedimenticola</name>
    <dbReference type="NCBI Taxonomy" id="375674"/>
    <lineage>
        <taxon>Bacteria</taxon>
        <taxon>Pseudomonadati</taxon>
        <taxon>Pseudomonadota</taxon>
        <taxon>Gammaproteobacteria</taxon>
        <taxon>Alteromonadales</taxon>
        <taxon>Ferrimonadaceae</taxon>
        <taxon>Paraferrimonas</taxon>
    </lineage>
</organism>
<dbReference type="InterPro" id="IPR017900">
    <property type="entry name" value="4Fe4S_Fe_S_CS"/>
</dbReference>
<dbReference type="SUPFAM" id="SSF46548">
    <property type="entry name" value="alpha-helical ferredoxin"/>
    <property type="match status" value="1"/>
</dbReference>
<dbReference type="PROSITE" id="PS51379">
    <property type="entry name" value="4FE4S_FER_2"/>
    <property type="match status" value="2"/>
</dbReference>
<dbReference type="SUPFAM" id="SSF142019">
    <property type="entry name" value="Nqo1 FMN-binding domain-like"/>
    <property type="match status" value="1"/>
</dbReference>
<feature type="compositionally biased region" description="Basic and acidic residues" evidence="9">
    <location>
        <begin position="760"/>
        <end position="769"/>
    </location>
</feature>